<keyword evidence="1" id="KW-0812">Transmembrane</keyword>
<keyword evidence="3" id="KW-1185">Reference proteome</keyword>
<evidence type="ECO:0000313" key="3">
    <source>
        <dbReference type="Proteomes" id="UP000323632"/>
    </source>
</evidence>
<feature type="transmembrane region" description="Helical" evidence="1">
    <location>
        <begin position="28"/>
        <end position="49"/>
    </location>
</feature>
<feature type="transmembrane region" description="Helical" evidence="1">
    <location>
        <begin position="61"/>
        <end position="79"/>
    </location>
</feature>
<gene>
    <name evidence="2" type="ORF">F0919_05120</name>
</gene>
<organism evidence="2 3">
    <name type="scientific">Taibaiella lutea</name>
    <dbReference type="NCBI Taxonomy" id="2608001"/>
    <lineage>
        <taxon>Bacteria</taxon>
        <taxon>Pseudomonadati</taxon>
        <taxon>Bacteroidota</taxon>
        <taxon>Chitinophagia</taxon>
        <taxon>Chitinophagales</taxon>
        <taxon>Chitinophagaceae</taxon>
        <taxon>Taibaiella</taxon>
    </lineage>
</organism>
<comment type="caution">
    <text evidence="2">The sequence shown here is derived from an EMBL/GenBank/DDBJ whole genome shotgun (WGS) entry which is preliminary data.</text>
</comment>
<sequence length="169" mass="18922">MNVLFHSITAIGLTVAFTDTSKPIKNIVFKNSCFVFLTGIIFHGILDYFPHCYPIPSQTDAIVSLLLMVVAILSAKGKYKLIVAASFAGNIFPDLIDLSFGILNKYLNLNIPVLPKIFPWHWPEYSGSIYNGDCNISNINHSIVVVTVLIICILKRKDFKSIFLTQKQE</sequence>
<dbReference type="EMBL" id="VWSH01000001">
    <property type="protein sequence ID" value="KAA5537057.1"/>
    <property type="molecule type" value="Genomic_DNA"/>
</dbReference>
<dbReference type="AlphaFoldDB" id="A0A5M6CPP4"/>
<name>A0A5M6CPP4_9BACT</name>
<reference evidence="2 3" key="1">
    <citation type="submission" date="2019-09" db="EMBL/GenBank/DDBJ databases">
        <title>Genome sequence and assembly of Taibaiella sp.</title>
        <authorList>
            <person name="Chhetri G."/>
        </authorList>
    </citation>
    <scope>NUCLEOTIDE SEQUENCE [LARGE SCALE GENOMIC DNA]</scope>
    <source>
        <strain evidence="2 3">KVB11</strain>
    </source>
</reference>
<dbReference type="RefSeq" id="WP_150031633.1">
    <property type="nucleotide sequence ID" value="NZ_VWSH01000001.1"/>
</dbReference>
<dbReference type="Proteomes" id="UP000323632">
    <property type="component" value="Unassembled WGS sequence"/>
</dbReference>
<keyword evidence="1" id="KW-1133">Transmembrane helix</keyword>
<evidence type="ECO:0000313" key="2">
    <source>
        <dbReference type="EMBL" id="KAA5537057.1"/>
    </source>
</evidence>
<evidence type="ECO:0000256" key="1">
    <source>
        <dbReference type="SAM" id="Phobius"/>
    </source>
</evidence>
<proteinExistence type="predicted"/>
<keyword evidence="1" id="KW-0472">Membrane</keyword>
<accession>A0A5M6CPP4</accession>
<protein>
    <submittedName>
        <fullName evidence="2">Uncharacterized protein</fullName>
    </submittedName>
</protein>